<dbReference type="Proteomes" id="UP000035740">
    <property type="component" value="Unassembled WGS sequence"/>
</dbReference>
<name>A0A0J7YQ58_BETVV</name>
<evidence type="ECO:0000313" key="3">
    <source>
        <dbReference type="Proteomes" id="UP000035740"/>
    </source>
</evidence>
<feature type="non-terminal residue" evidence="2">
    <location>
        <position position="1"/>
    </location>
</feature>
<feature type="domain" description="Pep3/Vps18 beta-propeller" evidence="1">
    <location>
        <begin position="10"/>
        <end position="88"/>
    </location>
</feature>
<dbReference type="InterPro" id="IPR007810">
    <property type="entry name" value="Pep3/Vps18_beta-prop"/>
</dbReference>
<reference evidence="2 3" key="1">
    <citation type="journal article" date="2014" name="Nature">
        <title>The genome of the recently domesticated crop plant sugar beet (Beta vulgaris).</title>
        <authorList>
            <person name="Dohm J.C."/>
            <person name="Minoche A.E."/>
            <person name="Holtgrawe D."/>
            <person name="Capella-Gutierrez S."/>
            <person name="Zakrzewski F."/>
            <person name="Tafer H."/>
            <person name="Rupp O."/>
            <person name="Sorensen T.R."/>
            <person name="Stracke R."/>
            <person name="Reinhardt R."/>
            <person name="Goesmann A."/>
            <person name="Kraft T."/>
            <person name="Schulz B."/>
            <person name="Stadler P.F."/>
            <person name="Schmidt T."/>
            <person name="Gabaldon T."/>
            <person name="Lehrach H."/>
            <person name="Weisshaar B."/>
            <person name="Himmelbauer H."/>
        </authorList>
    </citation>
    <scope>NUCLEOTIDE SEQUENCE [LARGE SCALE GENOMIC DNA]</scope>
    <source>
        <tissue evidence="2">Taproot</tissue>
    </source>
</reference>
<dbReference type="AlphaFoldDB" id="A0A0J7YQ58"/>
<accession>A0A0J7YQ58</accession>
<sequence>IAIDSGYCRLYEYIGKHLDALFTCDTAPFIELFGDVNAKPTLQFYREDSRAKTVAWLTGCGLYHGKLQFDGRYESSTTVVTDYHLLPYPV</sequence>
<dbReference type="OrthoDB" id="1845386at2759"/>
<keyword evidence="3" id="KW-1185">Reference proteome</keyword>
<organism evidence="2 3">
    <name type="scientific">Beta vulgaris subsp. vulgaris</name>
    <name type="common">Beet</name>
    <dbReference type="NCBI Taxonomy" id="3555"/>
    <lineage>
        <taxon>Eukaryota</taxon>
        <taxon>Viridiplantae</taxon>
        <taxon>Streptophyta</taxon>
        <taxon>Embryophyta</taxon>
        <taxon>Tracheophyta</taxon>
        <taxon>Spermatophyta</taxon>
        <taxon>Magnoliopsida</taxon>
        <taxon>eudicotyledons</taxon>
        <taxon>Gunneridae</taxon>
        <taxon>Pentapetalae</taxon>
        <taxon>Caryophyllales</taxon>
        <taxon>Chenopodiaceae</taxon>
        <taxon>Betoideae</taxon>
        <taxon>Beta</taxon>
    </lineage>
</organism>
<dbReference type="Gramene" id="KMS65711">
    <property type="protein sequence ID" value="KMS65711"/>
    <property type="gene ID" value="BVRB_034350"/>
</dbReference>
<gene>
    <name evidence="2" type="ORF">BVRB_034350</name>
</gene>
<dbReference type="Pfam" id="PF05131">
    <property type="entry name" value="Pep3_Vps18"/>
    <property type="match status" value="1"/>
</dbReference>
<protein>
    <recommendedName>
        <fullName evidence="1">Pep3/Vps18 beta-propeller domain-containing protein</fullName>
    </recommendedName>
</protein>
<evidence type="ECO:0000259" key="1">
    <source>
        <dbReference type="Pfam" id="PF05131"/>
    </source>
</evidence>
<dbReference type="EMBL" id="KQ106357">
    <property type="protein sequence ID" value="KMS65711.1"/>
    <property type="molecule type" value="Genomic_DNA"/>
</dbReference>
<proteinExistence type="predicted"/>
<evidence type="ECO:0000313" key="2">
    <source>
        <dbReference type="EMBL" id="KMS65711.1"/>
    </source>
</evidence>